<evidence type="ECO:0000256" key="8">
    <source>
        <dbReference type="ARBA" id="ARBA00022845"/>
    </source>
</evidence>
<keyword evidence="16" id="KW-1185">Reference proteome</keyword>
<keyword evidence="9" id="KW-0694">RNA-binding</keyword>
<keyword evidence="6" id="KW-0507">mRNA processing</keyword>
<evidence type="ECO:0000256" key="13">
    <source>
        <dbReference type="SAM" id="MobiDB-lite"/>
    </source>
</evidence>
<keyword evidence="12" id="KW-0539">Nucleus</keyword>
<evidence type="ECO:0000259" key="14">
    <source>
        <dbReference type="Pfam" id="PF09405"/>
    </source>
</evidence>
<evidence type="ECO:0000313" key="16">
    <source>
        <dbReference type="Proteomes" id="UP000886520"/>
    </source>
</evidence>
<dbReference type="OrthoDB" id="660348at2759"/>
<dbReference type="GO" id="GO:0003729">
    <property type="term" value="F:mRNA binding"/>
    <property type="evidence" value="ECO:0007669"/>
    <property type="project" value="InterPro"/>
</dbReference>
<dbReference type="GO" id="GO:0006417">
    <property type="term" value="P:regulation of translation"/>
    <property type="evidence" value="ECO:0007669"/>
    <property type="project" value="UniProtKB-KW"/>
</dbReference>
<dbReference type="GO" id="GO:0051028">
    <property type="term" value="P:mRNA transport"/>
    <property type="evidence" value="ECO:0007669"/>
    <property type="project" value="UniProtKB-KW"/>
</dbReference>
<dbReference type="PANTHER" id="PTHR46837:SF5">
    <property type="entry name" value="PROTEIN MLN51 HOMOLOG"/>
    <property type="match status" value="1"/>
</dbReference>
<evidence type="ECO:0000256" key="9">
    <source>
        <dbReference type="ARBA" id="ARBA00022884"/>
    </source>
</evidence>
<evidence type="ECO:0000256" key="4">
    <source>
        <dbReference type="ARBA" id="ARBA00022448"/>
    </source>
</evidence>
<evidence type="ECO:0000256" key="12">
    <source>
        <dbReference type="ARBA" id="ARBA00023242"/>
    </source>
</evidence>
<dbReference type="GO" id="GO:0035145">
    <property type="term" value="C:exon-exon junction complex"/>
    <property type="evidence" value="ECO:0007669"/>
    <property type="project" value="InterPro"/>
</dbReference>
<proteinExistence type="inferred from homology"/>
<keyword evidence="4" id="KW-0813">Transport</keyword>
<accession>A0A9D4VE26</accession>
<protein>
    <recommendedName>
        <fullName evidence="14">Btz domain-containing protein</fullName>
    </recommendedName>
</protein>
<organism evidence="15 16">
    <name type="scientific">Adiantum capillus-veneris</name>
    <name type="common">Maidenhair fern</name>
    <dbReference type="NCBI Taxonomy" id="13818"/>
    <lineage>
        <taxon>Eukaryota</taxon>
        <taxon>Viridiplantae</taxon>
        <taxon>Streptophyta</taxon>
        <taxon>Embryophyta</taxon>
        <taxon>Tracheophyta</taxon>
        <taxon>Polypodiopsida</taxon>
        <taxon>Polypodiidae</taxon>
        <taxon>Polypodiales</taxon>
        <taxon>Pteridineae</taxon>
        <taxon>Pteridaceae</taxon>
        <taxon>Vittarioideae</taxon>
        <taxon>Adiantum</taxon>
    </lineage>
</organism>
<dbReference type="GO" id="GO:0006397">
    <property type="term" value="P:mRNA processing"/>
    <property type="evidence" value="ECO:0007669"/>
    <property type="project" value="UniProtKB-KW"/>
</dbReference>
<dbReference type="PANTHER" id="PTHR46837">
    <property type="entry name" value="PROTEIN MLN51 HOMOLOG"/>
    <property type="match status" value="1"/>
</dbReference>
<comment type="subcellular location">
    <subcellularLocation>
        <location evidence="2">Cytoplasm</location>
    </subcellularLocation>
    <subcellularLocation>
        <location evidence="1">Nucleus</location>
    </subcellularLocation>
</comment>
<keyword evidence="7" id="KW-0509">mRNA transport</keyword>
<dbReference type="AlphaFoldDB" id="A0A9D4VE26"/>
<keyword evidence="5" id="KW-0963">Cytoplasm</keyword>
<comment type="caution">
    <text evidence="15">The sequence shown here is derived from an EMBL/GenBank/DDBJ whole genome shotgun (WGS) entry which is preliminary data.</text>
</comment>
<dbReference type="Pfam" id="PF09405">
    <property type="entry name" value="Btz"/>
    <property type="match status" value="1"/>
</dbReference>
<feature type="compositionally biased region" description="Acidic residues" evidence="13">
    <location>
        <begin position="57"/>
        <end position="89"/>
    </location>
</feature>
<evidence type="ECO:0000256" key="2">
    <source>
        <dbReference type="ARBA" id="ARBA00004496"/>
    </source>
</evidence>
<evidence type="ECO:0000313" key="15">
    <source>
        <dbReference type="EMBL" id="KAI5084553.1"/>
    </source>
</evidence>
<keyword evidence="8" id="KW-0810">Translation regulation</keyword>
<sequence>MFEIYVKFFRQQQPCCVPSTTNVNAISVAGDWKRLLIRRVASDVEDDDHEVTKEGEGVYDDEDDEGAPPDEDEDQEEEEDEEEEYADSDDAARTRDASEEDDNGEEKFSQQRRITDHVAGEALGATELSKGSANKEGLEEDKQNAEPFVVPTIGAFYMHDDRFRNNGAIRARCELYAM</sequence>
<evidence type="ECO:0000256" key="5">
    <source>
        <dbReference type="ARBA" id="ARBA00022490"/>
    </source>
</evidence>
<evidence type="ECO:0000256" key="3">
    <source>
        <dbReference type="ARBA" id="ARBA00009548"/>
    </source>
</evidence>
<keyword evidence="10" id="KW-0866">Nonsense-mediated mRNA decay</keyword>
<dbReference type="GO" id="GO:0008380">
    <property type="term" value="P:RNA splicing"/>
    <property type="evidence" value="ECO:0007669"/>
    <property type="project" value="UniProtKB-KW"/>
</dbReference>
<dbReference type="Proteomes" id="UP000886520">
    <property type="component" value="Chromosome 1"/>
</dbReference>
<gene>
    <name evidence="15" type="ORF">GOP47_0000722</name>
</gene>
<evidence type="ECO:0000256" key="10">
    <source>
        <dbReference type="ARBA" id="ARBA00023161"/>
    </source>
</evidence>
<dbReference type="GO" id="GO:0005737">
    <property type="term" value="C:cytoplasm"/>
    <property type="evidence" value="ECO:0007669"/>
    <property type="project" value="UniProtKB-SubCell"/>
</dbReference>
<keyword evidence="11" id="KW-0508">mRNA splicing</keyword>
<comment type="similarity">
    <text evidence="3">Belongs to the CASC3 family.</text>
</comment>
<evidence type="ECO:0000256" key="1">
    <source>
        <dbReference type="ARBA" id="ARBA00004123"/>
    </source>
</evidence>
<dbReference type="EMBL" id="JABFUD020000001">
    <property type="protein sequence ID" value="KAI5084553.1"/>
    <property type="molecule type" value="Genomic_DNA"/>
</dbReference>
<dbReference type="InterPro" id="IPR018545">
    <property type="entry name" value="Btz_dom"/>
</dbReference>
<evidence type="ECO:0000256" key="11">
    <source>
        <dbReference type="ARBA" id="ARBA00023187"/>
    </source>
</evidence>
<feature type="compositionally biased region" description="Basic and acidic residues" evidence="13">
    <location>
        <begin position="105"/>
        <end position="119"/>
    </location>
</feature>
<dbReference type="GO" id="GO:0000184">
    <property type="term" value="P:nuclear-transcribed mRNA catabolic process, nonsense-mediated decay"/>
    <property type="evidence" value="ECO:0007669"/>
    <property type="project" value="UniProtKB-KW"/>
</dbReference>
<feature type="region of interest" description="Disordered" evidence="13">
    <location>
        <begin position="44"/>
        <end position="146"/>
    </location>
</feature>
<name>A0A9D4VE26_ADICA</name>
<evidence type="ECO:0000256" key="7">
    <source>
        <dbReference type="ARBA" id="ARBA00022816"/>
    </source>
</evidence>
<feature type="domain" description="Btz" evidence="14">
    <location>
        <begin position="125"/>
        <end position="169"/>
    </location>
</feature>
<evidence type="ECO:0000256" key="6">
    <source>
        <dbReference type="ARBA" id="ARBA00022664"/>
    </source>
</evidence>
<reference evidence="15" key="1">
    <citation type="submission" date="2021-01" db="EMBL/GenBank/DDBJ databases">
        <title>Adiantum capillus-veneris genome.</title>
        <authorList>
            <person name="Fang Y."/>
            <person name="Liao Q."/>
        </authorList>
    </citation>
    <scope>NUCLEOTIDE SEQUENCE</scope>
    <source>
        <strain evidence="15">H3</strain>
        <tissue evidence="15">Leaf</tissue>
    </source>
</reference>
<dbReference type="InterPro" id="IPR044796">
    <property type="entry name" value="MLN51_plant"/>
</dbReference>